<dbReference type="RefSeq" id="WP_018921051.1">
    <property type="nucleotide sequence ID" value="NZ_LR134384.1"/>
</dbReference>
<dbReference type="AlphaFoldDB" id="A0A448L2A7"/>
<proteinExistence type="inferred from homology"/>
<evidence type="ECO:0000313" key="9">
    <source>
        <dbReference type="EMBL" id="VEH14081.1"/>
    </source>
</evidence>
<dbReference type="GO" id="GO:0009279">
    <property type="term" value="C:cell outer membrane"/>
    <property type="evidence" value="ECO:0007669"/>
    <property type="project" value="UniProtKB-SubCell"/>
</dbReference>
<keyword evidence="3 6" id="KW-0732">Signal</keyword>
<evidence type="ECO:0000256" key="6">
    <source>
        <dbReference type="SAM" id="SignalP"/>
    </source>
</evidence>
<dbReference type="KEGG" id="poc:NCTC13071_00046"/>
<sequence length="533" mass="61380">MGKRLFTITHIFMATVMALLFNACLDETPKDKLEEDKLYTSASNLYINTIGNLYHQIGGYSDSQGLQGTNRGIYDYNTFSTDEAMLPIRGGDWYDGGFWQNLYHHEWTSTDLPLLNTWNYLYGSVSLCNHALYEIDQHKQLLTDEQYKEYAAEARGLRALFYFYIMDMWGNVPLVMQEGVTLEDVKQSTRKKVTTTLINELLAAIPYLPNAHSNHEGNYYGRFTRPVAYFLLAKILLNHEVYLHDDTLTFDINGQKLKALEACIACCDKITEAGYTLESDYASNFSVHNENSNENVFTIPMDKTLYSNKFFYLFRSRHYSHGGAYRMDAENGSCATLSTVKAYGYGTSQEDKRYRINFFSDTVRVDGKVVYQENSEPLVYYPNEVALSLTGSKYEKTAGARMAKYEIDRTAYDDGRLQDNDIVLFRYADVVLMKAEALVRNGKNGDKELNLVRQRAGMTSRSATLSNILEERLLELMWEGWRRNDLIRFGLYHKAYDLRQPIEGEESRFTNLFPIPKNILKMNGNLQQNPGYK</sequence>
<reference evidence="9 10" key="1">
    <citation type="submission" date="2018-12" db="EMBL/GenBank/DDBJ databases">
        <authorList>
            <consortium name="Pathogen Informatics"/>
        </authorList>
    </citation>
    <scope>NUCLEOTIDE SEQUENCE [LARGE SCALE GENOMIC DNA]</scope>
    <source>
        <strain evidence="9 10">NCTC13071</strain>
    </source>
</reference>
<feature type="chain" id="PRO_5019321926" evidence="6">
    <location>
        <begin position="26"/>
        <end position="533"/>
    </location>
</feature>
<gene>
    <name evidence="9" type="ORF">NCTC13071_00046</name>
</gene>
<dbReference type="Pfam" id="PF14322">
    <property type="entry name" value="SusD-like_3"/>
    <property type="match status" value="1"/>
</dbReference>
<evidence type="ECO:0000313" key="10">
    <source>
        <dbReference type="Proteomes" id="UP000274578"/>
    </source>
</evidence>
<dbReference type="InterPro" id="IPR012944">
    <property type="entry name" value="SusD_RagB_dom"/>
</dbReference>
<organism evidence="9 10">
    <name type="scientific">Segatella oris</name>
    <dbReference type="NCBI Taxonomy" id="28135"/>
    <lineage>
        <taxon>Bacteria</taxon>
        <taxon>Pseudomonadati</taxon>
        <taxon>Bacteroidota</taxon>
        <taxon>Bacteroidia</taxon>
        <taxon>Bacteroidales</taxon>
        <taxon>Prevotellaceae</taxon>
        <taxon>Segatella</taxon>
    </lineage>
</organism>
<dbReference type="InterPro" id="IPR011990">
    <property type="entry name" value="TPR-like_helical_dom_sf"/>
</dbReference>
<feature type="domain" description="SusD-like N-terminal" evidence="8">
    <location>
        <begin position="98"/>
        <end position="237"/>
    </location>
</feature>
<comment type="subcellular location">
    <subcellularLocation>
        <location evidence="1">Cell outer membrane</location>
    </subcellularLocation>
</comment>
<dbReference type="GeneID" id="85010976"/>
<dbReference type="EMBL" id="LR134384">
    <property type="protein sequence ID" value="VEH14081.1"/>
    <property type="molecule type" value="Genomic_DNA"/>
</dbReference>
<evidence type="ECO:0000256" key="3">
    <source>
        <dbReference type="ARBA" id="ARBA00022729"/>
    </source>
</evidence>
<dbReference type="Gene3D" id="1.25.40.390">
    <property type="match status" value="1"/>
</dbReference>
<evidence type="ECO:0000256" key="1">
    <source>
        <dbReference type="ARBA" id="ARBA00004442"/>
    </source>
</evidence>
<dbReference type="Proteomes" id="UP000274578">
    <property type="component" value="Chromosome 1"/>
</dbReference>
<evidence type="ECO:0000256" key="2">
    <source>
        <dbReference type="ARBA" id="ARBA00006275"/>
    </source>
</evidence>
<evidence type="ECO:0000259" key="8">
    <source>
        <dbReference type="Pfam" id="PF14322"/>
    </source>
</evidence>
<keyword evidence="4" id="KW-0472">Membrane</keyword>
<dbReference type="SUPFAM" id="SSF48452">
    <property type="entry name" value="TPR-like"/>
    <property type="match status" value="1"/>
</dbReference>
<feature type="domain" description="RagB/SusD" evidence="7">
    <location>
        <begin position="323"/>
        <end position="532"/>
    </location>
</feature>
<accession>A0A448L2A7</accession>
<protein>
    <submittedName>
        <fullName evidence="9">SusD family</fullName>
    </submittedName>
</protein>
<evidence type="ECO:0000256" key="5">
    <source>
        <dbReference type="ARBA" id="ARBA00023237"/>
    </source>
</evidence>
<dbReference type="Pfam" id="PF07980">
    <property type="entry name" value="SusD_RagB"/>
    <property type="match status" value="1"/>
</dbReference>
<keyword evidence="5" id="KW-0998">Cell outer membrane</keyword>
<evidence type="ECO:0000256" key="4">
    <source>
        <dbReference type="ARBA" id="ARBA00023136"/>
    </source>
</evidence>
<evidence type="ECO:0000259" key="7">
    <source>
        <dbReference type="Pfam" id="PF07980"/>
    </source>
</evidence>
<name>A0A448L2A7_9BACT</name>
<comment type="similarity">
    <text evidence="2">Belongs to the SusD family.</text>
</comment>
<feature type="signal peptide" evidence="6">
    <location>
        <begin position="1"/>
        <end position="25"/>
    </location>
</feature>
<dbReference type="InterPro" id="IPR033985">
    <property type="entry name" value="SusD-like_N"/>
</dbReference>